<evidence type="ECO:0000259" key="1">
    <source>
        <dbReference type="Pfam" id="PF13843"/>
    </source>
</evidence>
<proteinExistence type="predicted"/>
<dbReference type="Pfam" id="PF13843">
    <property type="entry name" value="DDE_Tnp_1_7"/>
    <property type="match status" value="1"/>
</dbReference>
<name>A0A8K0DGX8_IGNLU</name>
<dbReference type="InterPro" id="IPR052638">
    <property type="entry name" value="PiggyBac_TE-derived"/>
</dbReference>
<dbReference type="Proteomes" id="UP000801492">
    <property type="component" value="Unassembled WGS sequence"/>
</dbReference>
<comment type="caution">
    <text evidence="2">The sequence shown here is derived from an EMBL/GenBank/DDBJ whole genome shotgun (WGS) entry which is preliminary data.</text>
</comment>
<keyword evidence="3" id="KW-1185">Reference proteome</keyword>
<evidence type="ECO:0000313" key="3">
    <source>
        <dbReference type="Proteomes" id="UP000801492"/>
    </source>
</evidence>
<dbReference type="OrthoDB" id="10057240at2759"/>
<dbReference type="EMBL" id="VTPC01000022">
    <property type="protein sequence ID" value="KAF2906095.1"/>
    <property type="molecule type" value="Genomic_DNA"/>
</dbReference>
<feature type="domain" description="PiggyBac transposable element-derived protein" evidence="1">
    <location>
        <begin position="1"/>
        <end position="64"/>
    </location>
</feature>
<dbReference type="AlphaFoldDB" id="A0A8K0DGX8"/>
<gene>
    <name evidence="2" type="ORF">ILUMI_00084</name>
</gene>
<protein>
    <recommendedName>
        <fullName evidence="1">PiggyBac transposable element-derived protein domain-containing protein</fullName>
    </recommendedName>
</protein>
<dbReference type="GO" id="GO:0043565">
    <property type="term" value="F:sequence-specific DNA binding"/>
    <property type="evidence" value="ECO:0007669"/>
    <property type="project" value="TreeGrafter"/>
</dbReference>
<dbReference type="PANTHER" id="PTHR47055:SF3">
    <property type="entry name" value="PHORBOL-ESTER_DAG-TYPE DOMAIN-CONTAINING PROTEIN"/>
    <property type="match status" value="1"/>
</dbReference>
<dbReference type="PANTHER" id="PTHR47055">
    <property type="entry name" value="DDE_TNP_1_7 DOMAIN-CONTAINING PROTEIN"/>
    <property type="match status" value="1"/>
</dbReference>
<evidence type="ECO:0000313" key="2">
    <source>
        <dbReference type="EMBL" id="KAF2906095.1"/>
    </source>
</evidence>
<reference evidence="2" key="1">
    <citation type="submission" date="2019-08" db="EMBL/GenBank/DDBJ databases">
        <title>The genome of the North American firefly Photinus pyralis.</title>
        <authorList>
            <consortium name="Photinus pyralis genome working group"/>
            <person name="Fallon T.R."/>
            <person name="Sander Lower S.E."/>
            <person name="Weng J.-K."/>
        </authorList>
    </citation>
    <scope>NUCLEOTIDE SEQUENCE</scope>
    <source>
        <strain evidence="2">TRF0915ILg1</strain>
        <tissue evidence="2">Whole body</tissue>
    </source>
</reference>
<organism evidence="2 3">
    <name type="scientific">Ignelater luminosus</name>
    <name type="common">Cucubano</name>
    <name type="synonym">Pyrophorus luminosus</name>
    <dbReference type="NCBI Taxonomy" id="2038154"/>
    <lineage>
        <taxon>Eukaryota</taxon>
        <taxon>Metazoa</taxon>
        <taxon>Ecdysozoa</taxon>
        <taxon>Arthropoda</taxon>
        <taxon>Hexapoda</taxon>
        <taxon>Insecta</taxon>
        <taxon>Pterygota</taxon>
        <taxon>Neoptera</taxon>
        <taxon>Endopterygota</taxon>
        <taxon>Coleoptera</taxon>
        <taxon>Polyphaga</taxon>
        <taxon>Elateriformia</taxon>
        <taxon>Elateroidea</taxon>
        <taxon>Elateridae</taxon>
        <taxon>Agrypninae</taxon>
        <taxon>Pyrophorini</taxon>
        <taxon>Ignelater</taxon>
    </lineage>
</organism>
<sequence length="114" mass="13538">MKHFHLNDNHHIDQNDSLYKLRPIIEEPNVKFRQHGELEESLSIYESMISYYGKHYAKQLSTRQTNSFRIQELPQGTYDYKSSEDEPITLVKWKNNKVVTAATTYDTPEETCKR</sequence>
<dbReference type="InterPro" id="IPR029526">
    <property type="entry name" value="PGBD"/>
</dbReference>
<accession>A0A8K0DGX8</accession>